<reference evidence="3 4" key="1">
    <citation type="submission" date="2020-06" db="EMBL/GenBank/DDBJ databases">
        <authorList>
            <person name="Cao W.R."/>
        </authorList>
    </citation>
    <scope>NUCLEOTIDE SEQUENCE [LARGE SCALE GENOMIC DNA]</scope>
    <source>
        <strain evidence="3 4">B1Z28</strain>
    </source>
</reference>
<feature type="transmembrane region" description="Helical" evidence="1">
    <location>
        <begin position="111"/>
        <end position="134"/>
    </location>
</feature>
<comment type="caution">
    <text evidence="3">The sequence shown here is derived from an EMBL/GenBank/DDBJ whole genome shotgun (WGS) entry which is preliminary data.</text>
</comment>
<dbReference type="GO" id="GO:0016301">
    <property type="term" value="F:kinase activity"/>
    <property type="evidence" value="ECO:0007669"/>
    <property type="project" value="UniProtKB-KW"/>
</dbReference>
<sequence length="345" mass="38463">MQTLESKPRDHRGIRLGSNMMFALASLMFFLAYSVPRVQDDWSFAPMISGLVYVVLAAIVMFVWRPLLLQRNRALGFIIVTGVTIVVFAVIDESLDLFLYPPDSGRHSFDLRGLIFAVVNGWTIVITVMALVLFADIIEERRRVAQLEQLRKSAQLTALRQQLNPHILLNGLNNIYSLAARNSPDAAPAILELTDILRYALYEADDRAVPLDREVELLHNFIAMQKLGLEDRVSVTFEICGDTANIPVAPLIFLPIVENAFKHGADTDQSDPAQLAFRLNARPGHITFESKNPLIENTSPTEVLGVGLNNVRARLDLAYEDRYSLTTQSGDSTFRVAVTMDGAPK</sequence>
<feature type="transmembrane region" description="Helical" evidence="1">
    <location>
        <begin position="42"/>
        <end position="62"/>
    </location>
</feature>
<keyword evidence="4" id="KW-1185">Reference proteome</keyword>
<dbReference type="PANTHER" id="PTHR34220">
    <property type="entry name" value="SENSOR HISTIDINE KINASE YPDA"/>
    <property type="match status" value="1"/>
</dbReference>
<proteinExistence type="predicted"/>
<protein>
    <submittedName>
        <fullName evidence="3">Histidine kinase</fullName>
    </submittedName>
</protein>
<dbReference type="Proteomes" id="UP000630805">
    <property type="component" value="Unassembled WGS sequence"/>
</dbReference>
<dbReference type="EMBL" id="JABXWT010000006">
    <property type="protein sequence ID" value="NVO56731.1"/>
    <property type="molecule type" value="Genomic_DNA"/>
</dbReference>
<dbReference type="Pfam" id="PF06580">
    <property type="entry name" value="His_kinase"/>
    <property type="match status" value="1"/>
</dbReference>
<feature type="domain" description="Signal transduction histidine kinase internal region" evidence="2">
    <location>
        <begin position="154"/>
        <end position="232"/>
    </location>
</feature>
<feature type="transmembrane region" description="Helical" evidence="1">
    <location>
        <begin position="74"/>
        <end position="91"/>
    </location>
</feature>
<dbReference type="InterPro" id="IPR050640">
    <property type="entry name" value="Bact_2-comp_sensor_kinase"/>
</dbReference>
<name>A0ABX2PSU4_9RHOB</name>
<dbReference type="InterPro" id="IPR010559">
    <property type="entry name" value="Sig_transdc_His_kin_internal"/>
</dbReference>
<gene>
    <name evidence="3" type="ORF">HW561_13140</name>
</gene>
<evidence type="ECO:0000313" key="3">
    <source>
        <dbReference type="EMBL" id="NVO56731.1"/>
    </source>
</evidence>
<keyword evidence="1" id="KW-1133">Transmembrane helix</keyword>
<keyword evidence="1" id="KW-0812">Transmembrane</keyword>
<evidence type="ECO:0000313" key="4">
    <source>
        <dbReference type="Proteomes" id="UP000630805"/>
    </source>
</evidence>
<evidence type="ECO:0000259" key="2">
    <source>
        <dbReference type="Pfam" id="PF06580"/>
    </source>
</evidence>
<keyword evidence="1" id="KW-0472">Membrane</keyword>
<evidence type="ECO:0000256" key="1">
    <source>
        <dbReference type="SAM" id="Phobius"/>
    </source>
</evidence>
<dbReference type="RefSeq" id="WP_176865453.1">
    <property type="nucleotide sequence ID" value="NZ_JABXWT010000006.1"/>
</dbReference>
<accession>A0ABX2PSU4</accession>
<dbReference type="PANTHER" id="PTHR34220:SF7">
    <property type="entry name" value="SENSOR HISTIDINE KINASE YPDA"/>
    <property type="match status" value="1"/>
</dbReference>
<keyword evidence="3" id="KW-0418">Kinase</keyword>
<keyword evidence="3" id="KW-0808">Transferase</keyword>
<organism evidence="3 4">
    <name type="scientific">Ruegeria haliotis</name>
    <dbReference type="NCBI Taxonomy" id="2747601"/>
    <lineage>
        <taxon>Bacteria</taxon>
        <taxon>Pseudomonadati</taxon>
        <taxon>Pseudomonadota</taxon>
        <taxon>Alphaproteobacteria</taxon>
        <taxon>Rhodobacterales</taxon>
        <taxon>Roseobacteraceae</taxon>
        <taxon>Ruegeria</taxon>
    </lineage>
</organism>
<feature type="transmembrane region" description="Helical" evidence="1">
    <location>
        <begin position="20"/>
        <end position="36"/>
    </location>
</feature>